<accession>A0A228E7V4</accession>
<evidence type="ECO:0000313" key="3">
    <source>
        <dbReference type="Proteomes" id="UP000238982"/>
    </source>
</evidence>
<reference evidence="2 3" key="1">
    <citation type="submission" date="2018-03" db="EMBL/GenBank/DDBJ databases">
        <authorList>
            <person name="Keele B.F."/>
        </authorList>
    </citation>
    <scope>NUCLEOTIDE SEQUENCE [LARGE SCALE GENOMIC DNA]</scope>
    <source>
        <strain evidence="2 3">AU19729</strain>
    </source>
</reference>
<sequence>MNQTQNIVDNLGGVCLYGIWADFDGSVFMQGRRRPFLVGQTKMKRPTVALPVGTGRTLQAPTKTIHGGVTGQKMQPVTRGAGKPADGKSGNGNSK</sequence>
<dbReference type="Proteomes" id="UP000238982">
    <property type="component" value="Unassembled WGS sequence"/>
</dbReference>
<name>A0A228E7V4_9BURK</name>
<dbReference type="EMBL" id="PVGH01000033">
    <property type="protein sequence ID" value="PRF63987.1"/>
    <property type="molecule type" value="Genomic_DNA"/>
</dbReference>
<gene>
    <name evidence="2" type="ORF">C6Q15_06380</name>
</gene>
<comment type="caution">
    <text evidence="2">The sequence shown here is derived from an EMBL/GenBank/DDBJ whole genome shotgun (WGS) entry which is preliminary data.</text>
</comment>
<evidence type="ECO:0000313" key="2">
    <source>
        <dbReference type="EMBL" id="PRF63987.1"/>
    </source>
</evidence>
<dbReference type="AlphaFoldDB" id="A0A228E7V4"/>
<proteinExistence type="predicted"/>
<evidence type="ECO:0000256" key="1">
    <source>
        <dbReference type="SAM" id="MobiDB-lite"/>
    </source>
</evidence>
<protein>
    <submittedName>
        <fullName evidence="2">Uncharacterized protein</fullName>
    </submittedName>
</protein>
<organism evidence="2 3">
    <name type="scientific">Burkholderia multivorans</name>
    <dbReference type="NCBI Taxonomy" id="87883"/>
    <lineage>
        <taxon>Bacteria</taxon>
        <taxon>Pseudomonadati</taxon>
        <taxon>Pseudomonadota</taxon>
        <taxon>Betaproteobacteria</taxon>
        <taxon>Burkholderiales</taxon>
        <taxon>Burkholderiaceae</taxon>
        <taxon>Burkholderia</taxon>
        <taxon>Burkholderia cepacia complex</taxon>
    </lineage>
</organism>
<feature type="region of interest" description="Disordered" evidence="1">
    <location>
        <begin position="53"/>
        <end position="95"/>
    </location>
</feature>
<dbReference type="OrthoDB" id="9903878at2"/>